<feature type="binding site" evidence="10">
    <location>
        <position position="269"/>
    </location>
    <ligand>
        <name>Zn(2+)</name>
        <dbReference type="ChEBI" id="CHEBI:29105"/>
        <label>2</label>
        <note>catalytic</note>
    </ligand>
</feature>
<evidence type="ECO:0000256" key="4">
    <source>
        <dbReference type="ARBA" id="ARBA00022722"/>
    </source>
</evidence>
<feature type="binding site" evidence="10">
    <location>
        <position position="211"/>
    </location>
    <ligand>
        <name>Zn(2+)</name>
        <dbReference type="ChEBI" id="CHEBI:29105"/>
        <label>1</label>
        <note>catalytic</note>
    </ligand>
</feature>
<feature type="binding site" evidence="10">
    <location>
        <position position="64"/>
    </location>
    <ligand>
        <name>Zn(2+)</name>
        <dbReference type="ChEBI" id="CHEBI:29105"/>
        <label>1</label>
        <note>catalytic</note>
    </ligand>
</feature>
<dbReference type="HAMAP" id="MF_01818">
    <property type="entry name" value="RNase_Z_BN"/>
    <property type="match status" value="1"/>
</dbReference>
<dbReference type="GO" id="GO:0008270">
    <property type="term" value="F:zinc ion binding"/>
    <property type="evidence" value="ECO:0007669"/>
    <property type="project" value="UniProtKB-UniRule"/>
</dbReference>
<feature type="binding site" evidence="10">
    <location>
        <position position="67"/>
    </location>
    <ligand>
        <name>Zn(2+)</name>
        <dbReference type="ChEBI" id="CHEBI:29105"/>
        <label>2</label>
        <note>catalytic</note>
    </ligand>
</feature>
<dbReference type="RefSeq" id="WP_007200288.1">
    <property type="nucleotide sequence ID" value="NZ_AKKV01000007.1"/>
</dbReference>
<feature type="binding site" evidence="10">
    <location>
        <position position="140"/>
    </location>
    <ligand>
        <name>Zn(2+)</name>
        <dbReference type="ChEBI" id="CHEBI:29105"/>
        <label>1</label>
        <note>catalytic</note>
    </ligand>
</feature>
<dbReference type="OrthoDB" id="9800940at2"/>
<dbReference type="EC" id="3.1.26.11" evidence="2 10"/>
<dbReference type="eggNOG" id="COG1234">
    <property type="taxonomic scope" value="Bacteria"/>
</dbReference>
<dbReference type="InterPro" id="IPR036866">
    <property type="entry name" value="RibonucZ/Hydroxyglut_hydro"/>
</dbReference>
<dbReference type="Gene3D" id="3.60.15.10">
    <property type="entry name" value="Ribonuclease Z/Hydroxyacylglutathione hydrolase-like"/>
    <property type="match status" value="1"/>
</dbReference>
<evidence type="ECO:0000256" key="5">
    <source>
        <dbReference type="ARBA" id="ARBA00022723"/>
    </source>
</evidence>
<reference evidence="11 12" key="1">
    <citation type="journal article" date="2012" name="J. Bacteriol.">
        <title>Genome of Bacillus macauensis ZFHKF-1, a Long-Chain-Forming Bacterium.</title>
        <authorList>
            <person name="Cai L."/>
            <person name="Zhang T."/>
        </authorList>
    </citation>
    <scope>NUCLEOTIDE SEQUENCE [LARGE SCALE GENOMIC DNA]</scope>
    <source>
        <strain evidence="11 12">ZFHKF-1</strain>
    </source>
</reference>
<dbReference type="GO" id="GO:0042802">
    <property type="term" value="F:identical protein binding"/>
    <property type="evidence" value="ECO:0007669"/>
    <property type="project" value="UniProtKB-ARBA"/>
</dbReference>
<dbReference type="InterPro" id="IPR013471">
    <property type="entry name" value="RNase_Z/BN"/>
</dbReference>
<evidence type="ECO:0000256" key="3">
    <source>
        <dbReference type="ARBA" id="ARBA00022694"/>
    </source>
</evidence>
<evidence type="ECO:0000256" key="2">
    <source>
        <dbReference type="ARBA" id="ARBA00012477"/>
    </source>
</evidence>
<keyword evidence="8 10" id="KW-0862">Zinc</keyword>
<proteinExistence type="inferred from homology"/>
<sequence>MELQFLGTGAGMPSKARNVSSVALKINDHASVWLFDCGEGTQHQMLHTPIKPGKITKIMITHLHGDHLFGLPGLLGSRSFLGTGAPLHIYGPIGLKQYIDTVFTLSETHVTYPLIVHEIQEEGLLFTDEGFSVEVRQLDHVIPCYGYRIQEHDRPGRLKVEKLRALNIPAGPLFRQLKEGQDVWLEDGTCLKSQDFVEAATRGRIVTILGDTRPCAAAIALAQDADVLLHEATSLHERVEHVNAYGHSSAQQAGSVAAEAKARFLILQHVSARYSEQDEALLIAEAKTQTNHVAVARDFACYRLDASGTVREAAGT</sequence>
<dbReference type="PATRIC" id="fig|1196324.3.peg.182"/>
<feature type="binding site" evidence="10">
    <location>
        <position position="62"/>
    </location>
    <ligand>
        <name>Zn(2+)</name>
        <dbReference type="ChEBI" id="CHEBI:29105"/>
        <label>1</label>
        <note>catalytic</note>
    </ligand>
</feature>
<evidence type="ECO:0000313" key="11">
    <source>
        <dbReference type="EMBL" id="EIT87296.1"/>
    </source>
</evidence>
<dbReference type="PANTHER" id="PTHR46018:SF2">
    <property type="entry name" value="ZINC PHOSPHODIESTERASE ELAC PROTEIN 1"/>
    <property type="match status" value="1"/>
</dbReference>
<dbReference type="AlphaFoldDB" id="I8J662"/>
<feature type="binding site" evidence="10">
    <location>
        <position position="211"/>
    </location>
    <ligand>
        <name>Zn(2+)</name>
        <dbReference type="ChEBI" id="CHEBI:29105"/>
        <label>2</label>
        <note>catalytic</note>
    </ligand>
</feature>
<evidence type="ECO:0000256" key="7">
    <source>
        <dbReference type="ARBA" id="ARBA00022801"/>
    </source>
</evidence>
<keyword evidence="6 10" id="KW-0255">Endonuclease</keyword>
<dbReference type="CDD" id="cd07717">
    <property type="entry name" value="RNaseZ_ZiPD-like_MBL-fold"/>
    <property type="match status" value="1"/>
</dbReference>
<evidence type="ECO:0000313" key="12">
    <source>
        <dbReference type="Proteomes" id="UP000004080"/>
    </source>
</evidence>
<dbReference type="Proteomes" id="UP000004080">
    <property type="component" value="Unassembled WGS sequence"/>
</dbReference>
<keyword evidence="4 10" id="KW-0540">Nuclease</keyword>
<name>I8J662_9BACL</name>
<dbReference type="SUPFAM" id="SSF56281">
    <property type="entry name" value="Metallo-hydrolase/oxidoreductase"/>
    <property type="match status" value="1"/>
</dbReference>
<keyword evidence="3 10" id="KW-0819">tRNA processing</keyword>
<comment type="cofactor">
    <cofactor evidence="10">
        <name>Zn(2+)</name>
        <dbReference type="ChEBI" id="CHEBI:29105"/>
    </cofactor>
    <text evidence="10">Binds 2 Zn(2+) ions.</text>
</comment>
<keyword evidence="12" id="KW-1185">Reference proteome</keyword>
<dbReference type="NCBIfam" id="TIGR02651">
    <property type="entry name" value="RNase_Z"/>
    <property type="match status" value="1"/>
</dbReference>
<evidence type="ECO:0000256" key="10">
    <source>
        <dbReference type="HAMAP-Rule" id="MF_01818"/>
    </source>
</evidence>
<dbReference type="STRING" id="1196324.A374_00909"/>
<evidence type="ECO:0000256" key="1">
    <source>
        <dbReference type="ARBA" id="ARBA00011738"/>
    </source>
</evidence>
<dbReference type="NCBIfam" id="NF000801">
    <property type="entry name" value="PRK00055.1-3"/>
    <property type="match status" value="1"/>
</dbReference>
<feature type="binding site" evidence="10">
    <location>
        <position position="66"/>
    </location>
    <ligand>
        <name>Zn(2+)</name>
        <dbReference type="ChEBI" id="CHEBI:29105"/>
        <label>2</label>
        <note>catalytic</note>
    </ligand>
</feature>
<dbReference type="EMBL" id="AKKV01000007">
    <property type="protein sequence ID" value="EIT87296.1"/>
    <property type="molecule type" value="Genomic_DNA"/>
</dbReference>
<feature type="active site" description="Proton acceptor" evidence="10">
    <location>
        <position position="66"/>
    </location>
</feature>
<keyword evidence="5 10" id="KW-0479">Metal-binding</keyword>
<gene>
    <name evidence="10" type="primary">rnz</name>
    <name evidence="11" type="ORF">A374_00909</name>
</gene>
<dbReference type="GO" id="GO:0042781">
    <property type="term" value="F:3'-tRNA processing endoribonuclease activity"/>
    <property type="evidence" value="ECO:0007669"/>
    <property type="project" value="UniProtKB-UniRule"/>
</dbReference>
<comment type="caution">
    <text evidence="11">The sequence shown here is derived from an EMBL/GenBank/DDBJ whole genome shotgun (WGS) entry which is preliminary data.</text>
</comment>
<comment type="similarity">
    <text evidence="10">Belongs to the RNase Z family.</text>
</comment>
<comment type="catalytic activity">
    <reaction evidence="10">
        <text>Endonucleolytic cleavage of RNA, removing extra 3' nucleotides from tRNA precursor, generating 3' termini of tRNAs. A 3'-hydroxy group is left at the tRNA terminus and a 5'-phosphoryl group is left at the trailer molecule.</text>
        <dbReference type="EC" id="3.1.26.11"/>
    </reaction>
</comment>
<keyword evidence="7 10" id="KW-0378">Hydrolase</keyword>
<dbReference type="PANTHER" id="PTHR46018">
    <property type="entry name" value="ZINC PHOSPHODIESTERASE ELAC PROTEIN 1"/>
    <property type="match status" value="1"/>
</dbReference>
<protein>
    <recommendedName>
        <fullName evidence="2 10">Ribonuclease Z</fullName>
        <shortName evidence="10">RNase Z</shortName>
        <ecNumber evidence="2 10">3.1.26.11</ecNumber>
    </recommendedName>
    <alternativeName>
        <fullName evidence="10">tRNA 3 endonuclease</fullName>
    </alternativeName>
    <alternativeName>
        <fullName evidence="10">tRNase Z</fullName>
    </alternativeName>
</protein>
<dbReference type="FunFam" id="3.60.15.10:FF:000002">
    <property type="entry name" value="Ribonuclease Z"/>
    <property type="match status" value="1"/>
</dbReference>
<accession>I8J662</accession>
<organism evidence="11 12">
    <name type="scientific">Fictibacillus macauensis ZFHKF-1</name>
    <dbReference type="NCBI Taxonomy" id="1196324"/>
    <lineage>
        <taxon>Bacteria</taxon>
        <taxon>Bacillati</taxon>
        <taxon>Bacillota</taxon>
        <taxon>Bacilli</taxon>
        <taxon>Bacillales</taxon>
        <taxon>Fictibacillaceae</taxon>
        <taxon>Fictibacillus</taxon>
    </lineage>
</organism>
<comment type="subunit">
    <text evidence="1 10">Homodimer.</text>
</comment>
<evidence type="ECO:0000256" key="9">
    <source>
        <dbReference type="ARBA" id="ARBA00057812"/>
    </source>
</evidence>
<comment type="function">
    <text evidence="9 10">Zinc phosphodiesterase, which displays some tRNA 3'-processing endonuclease activity. Probably involved in tRNA maturation, by removing a 3'-trailer from precursor tRNA.</text>
</comment>
<dbReference type="Pfam" id="PF23023">
    <property type="entry name" value="Anti-Pycsar_Apyc1"/>
    <property type="match status" value="1"/>
</dbReference>
<evidence type="ECO:0000256" key="6">
    <source>
        <dbReference type="ARBA" id="ARBA00022759"/>
    </source>
</evidence>
<evidence type="ECO:0000256" key="8">
    <source>
        <dbReference type="ARBA" id="ARBA00022833"/>
    </source>
</evidence>